<comment type="subcellular location">
    <subcellularLocation>
        <location evidence="7">Cytoplasm</location>
    </subcellularLocation>
</comment>
<evidence type="ECO:0000256" key="1">
    <source>
        <dbReference type="ARBA" id="ARBA00004862"/>
    </source>
</evidence>
<dbReference type="InterPro" id="IPR000706">
    <property type="entry name" value="AGPR_type-1"/>
</dbReference>
<dbReference type="InterPro" id="IPR000534">
    <property type="entry name" value="Semialdehyde_DH_NAD-bd"/>
</dbReference>
<dbReference type="PANTHER" id="PTHR32338:SF10">
    <property type="entry name" value="N-ACETYL-GAMMA-GLUTAMYL-PHOSPHATE REDUCTASE, CHLOROPLASTIC-RELATED"/>
    <property type="match status" value="1"/>
</dbReference>
<dbReference type="InterPro" id="IPR050085">
    <property type="entry name" value="AGPR"/>
</dbReference>
<dbReference type="UniPathway" id="UPA00068">
    <property type="reaction ID" value="UER00108"/>
</dbReference>
<evidence type="ECO:0000259" key="9">
    <source>
        <dbReference type="SMART" id="SM00859"/>
    </source>
</evidence>
<proteinExistence type="inferred from homology"/>
<dbReference type="SUPFAM" id="SSF51735">
    <property type="entry name" value="NAD(P)-binding Rossmann-fold domains"/>
    <property type="match status" value="1"/>
</dbReference>
<dbReference type="InterPro" id="IPR058924">
    <property type="entry name" value="AGPR_dimerisation_dom"/>
</dbReference>
<dbReference type="OrthoDB" id="9801289at2"/>
<comment type="similarity">
    <text evidence="7">Belongs to the NAGSA dehydrogenase family. Type 1 subfamily.</text>
</comment>
<dbReference type="HAMAP" id="MF_00150">
    <property type="entry name" value="ArgC_type1"/>
    <property type="match status" value="1"/>
</dbReference>
<dbReference type="PANTHER" id="PTHR32338">
    <property type="entry name" value="N-ACETYL-GAMMA-GLUTAMYL-PHOSPHATE REDUCTASE, CHLOROPLASTIC-RELATED-RELATED"/>
    <property type="match status" value="1"/>
</dbReference>
<dbReference type="SUPFAM" id="SSF55347">
    <property type="entry name" value="Glyceraldehyde-3-phosphate dehydrogenase-like, C-terminal domain"/>
    <property type="match status" value="1"/>
</dbReference>
<evidence type="ECO:0000256" key="8">
    <source>
        <dbReference type="PROSITE-ProRule" id="PRU10010"/>
    </source>
</evidence>
<dbReference type="GO" id="GO:0006526">
    <property type="term" value="P:L-arginine biosynthetic process"/>
    <property type="evidence" value="ECO:0007669"/>
    <property type="project" value="UniProtKB-UniRule"/>
</dbReference>
<evidence type="ECO:0000313" key="10">
    <source>
        <dbReference type="EMBL" id="TWT37566.1"/>
    </source>
</evidence>
<dbReference type="NCBIfam" id="TIGR01850">
    <property type="entry name" value="argC"/>
    <property type="match status" value="1"/>
</dbReference>
<dbReference type="GO" id="GO:0051287">
    <property type="term" value="F:NAD binding"/>
    <property type="evidence" value="ECO:0007669"/>
    <property type="project" value="InterPro"/>
</dbReference>
<evidence type="ECO:0000256" key="7">
    <source>
        <dbReference type="HAMAP-Rule" id="MF_00150"/>
    </source>
</evidence>
<dbReference type="GO" id="GO:0070401">
    <property type="term" value="F:NADP+ binding"/>
    <property type="evidence" value="ECO:0007669"/>
    <property type="project" value="InterPro"/>
</dbReference>
<dbReference type="Gene3D" id="3.30.360.10">
    <property type="entry name" value="Dihydrodipicolinate Reductase, domain 2"/>
    <property type="match status" value="1"/>
</dbReference>
<sequence>MARVAIIGASGYTGLELLGLFARHPGMEVTALATRQTDAPHVADVHPSLRGVFDLRLEALSPAELADRADYAFACLPHAASAAMITELLDAGLKVVDLSADYRLTDRTVYEQWYKVTHPDPDRLGHVAYGLPELYRSRVRESDLVANPGCYPTSAILALAPLLKAGLISGEGIVIDSKSGVSGAGRDPKPAFHFPECNESFTAYGVGVHRHMPEIDQVLTDAAGSGVEVLFTPHLVPMDRGILSTCYATPADGVDQDGLMSALADFYRDEPFVQVVEGLPATKHVAGTNNCHVTARLARGRAVVIAVIDNLIKGAAGAAVQNFNLMSGQEETLGLT</sequence>
<dbReference type="SMART" id="SM00859">
    <property type="entry name" value="Semialdhyde_dh"/>
    <property type="match status" value="1"/>
</dbReference>
<dbReference type="GO" id="GO:0003942">
    <property type="term" value="F:N-acetyl-gamma-glutamyl-phosphate reductase activity"/>
    <property type="evidence" value="ECO:0007669"/>
    <property type="project" value="UniProtKB-UniRule"/>
</dbReference>
<dbReference type="Pfam" id="PF01118">
    <property type="entry name" value="Semialdhyde_dh"/>
    <property type="match status" value="1"/>
</dbReference>
<organism evidence="10 11">
    <name type="scientific">Posidoniimonas corsicana</name>
    <dbReference type="NCBI Taxonomy" id="1938618"/>
    <lineage>
        <taxon>Bacteria</taxon>
        <taxon>Pseudomonadati</taxon>
        <taxon>Planctomycetota</taxon>
        <taxon>Planctomycetia</taxon>
        <taxon>Pirellulales</taxon>
        <taxon>Lacipirellulaceae</taxon>
        <taxon>Posidoniimonas</taxon>
    </lineage>
</organism>
<keyword evidence="4 7" id="KW-0521">NADP</keyword>
<dbReference type="GO" id="GO:0005737">
    <property type="term" value="C:cytoplasm"/>
    <property type="evidence" value="ECO:0007669"/>
    <property type="project" value="UniProtKB-SubCell"/>
</dbReference>
<feature type="domain" description="Semialdehyde dehydrogenase NAD-binding" evidence="9">
    <location>
        <begin position="3"/>
        <end position="142"/>
    </location>
</feature>
<comment type="caution">
    <text evidence="10">The sequence shown here is derived from an EMBL/GenBank/DDBJ whole genome shotgun (WGS) entry which is preliminary data.</text>
</comment>
<evidence type="ECO:0000256" key="4">
    <source>
        <dbReference type="ARBA" id="ARBA00022857"/>
    </source>
</evidence>
<dbReference type="EC" id="1.2.1.38" evidence="7"/>
<keyword evidence="2 7" id="KW-0055">Arginine biosynthesis</keyword>
<name>A0A5C5VG73_9BACT</name>
<evidence type="ECO:0000256" key="2">
    <source>
        <dbReference type="ARBA" id="ARBA00022571"/>
    </source>
</evidence>
<evidence type="ECO:0000256" key="3">
    <source>
        <dbReference type="ARBA" id="ARBA00022605"/>
    </source>
</evidence>
<dbReference type="Gene3D" id="3.40.50.720">
    <property type="entry name" value="NAD(P)-binding Rossmann-like Domain"/>
    <property type="match status" value="1"/>
</dbReference>
<accession>A0A5C5VG73</accession>
<dbReference type="CDD" id="cd23934">
    <property type="entry name" value="AGPR_1_C"/>
    <property type="match status" value="1"/>
</dbReference>
<protein>
    <recommendedName>
        <fullName evidence="7">N-acetyl-gamma-glutamyl-phosphate reductase</fullName>
        <shortName evidence="7">AGPR</shortName>
        <ecNumber evidence="7">1.2.1.38</ecNumber>
    </recommendedName>
    <alternativeName>
        <fullName evidence="7">N-acetyl-glutamate semialdehyde dehydrogenase</fullName>
        <shortName evidence="7">NAGSA dehydrogenase</shortName>
    </alternativeName>
</protein>
<comment type="function">
    <text evidence="7">Catalyzes the NADPH-dependent reduction of N-acetyl-5-glutamyl phosphate to yield N-acetyl-L-glutamate 5-semialdehyde.</text>
</comment>
<keyword evidence="5 7" id="KW-0560">Oxidoreductase</keyword>
<feature type="active site" evidence="7 8">
    <location>
        <position position="150"/>
    </location>
</feature>
<dbReference type="InterPro" id="IPR036291">
    <property type="entry name" value="NAD(P)-bd_dom_sf"/>
</dbReference>
<evidence type="ECO:0000256" key="5">
    <source>
        <dbReference type="ARBA" id="ARBA00023002"/>
    </source>
</evidence>
<dbReference type="InterPro" id="IPR023013">
    <property type="entry name" value="AGPR_AS"/>
</dbReference>
<gene>
    <name evidence="7 10" type="primary">argC</name>
    <name evidence="10" type="ORF">KOR34_25190</name>
</gene>
<dbReference type="Proteomes" id="UP000316714">
    <property type="component" value="Unassembled WGS sequence"/>
</dbReference>
<comment type="catalytic activity">
    <reaction evidence="6 7">
        <text>N-acetyl-L-glutamate 5-semialdehyde + phosphate + NADP(+) = N-acetyl-L-glutamyl 5-phosphate + NADPH + H(+)</text>
        <dbReference type="Rhea" id="RHEA:21588"/>
        <dbReference type="ChEBI" id="CHEBI:15378"/>
        <dbReference type="ChEBI" id="CHEBI:29123"/>
        <dbReference type="ChEBI" id="CHEBI:43474"/>
        <dbReference type="ChEBI" id="CHEBI:57783"/>
        <dbReference type="ChEBI" id="CHEBI:57936"/>
        <dbReference type="ChEBI" id="CHEBI:58349"/>
        <dbReference type="EC" id="1.2.1.38"/>
    </reaction>
</comment>
<dbReference type="RefSeq" id="WP_146564896.1">
    <property type="nucleotide sequence ID" value="NZ_SIHJ01000001.1"/>
</dbReference>
<reference evidence="10 11" key="1">
    <citation type="submission" date="2019-02" db="EMBL/GenBank/DDBJ databases">
        <title>Deep-cultivation of Planctomycetes and their phenomic and genomic characterization uncovers novel biology.</title>
        <authorList>
            <person name="Wiegand S."/>
            <person name="Jogler M."/>
            <person name="Boedeker C."/>
            <person name="Pinto D."/>
            <person name="Vollmers J."/>
            <person name="Rivas-Marin E."/>
            <person name="Kohn T."/>
            <person name="Peeters S.H."/>
            <person name="Heuer A."/>
            <person name="Rast P."/>
            <person name="Oberbeckmann S."/>
            <person name="Bunk B."/>
            <person name="Jeske O."/>
            <person name="Meyerdierks A."/>
            <person name="Storesund J.E."/>
            <person name="Kallscheuer N."/>
            <person name="Luecker S."/>
            <person name="Lage O.M."/>
            <person name="Pohl T."/>
            <person name="Merkel B.J."/>
            <person name="Hornburger P."/>
            <person name="Mueller R.-W."/>
            <person name="Bruemmer F."/>
            <person name="Labrenz M."/>
            <person name="Spormann A.M."/>
            <person name="Op Den Camp H."/>
            <person name="Overmann J."/>
            <person name="Amann R."/>
            <person name="Jetten M.S.M."/>
            <person name="Mascher T."/>
            <person name="Medema M.H."/>
            <person name="Devos D.P."/>
            <person name="Kaster A.-K."/>
            <person name="Ovreas L."/>
            <person name="Rohde M."/>
            <person name="Galperin M.Y."/>
            <person name="Jogler C."/>
        </authorList>
    </citation>
    <scope>NUCLEOTIDE SEQUENCE [LARGE SCALE GENOMIC DNA]</scope>
    <source>
        <strain evidence="10 11">KOR34</strain>
    </source>
</reference>
<dbReference type="AlphaFoldDB" id="A0A5C5VG73"/>
<dbReference type="EMBL" id="SIHJ01000001">
    <property type="protein sequence ID" value="TWT37566.1"/>
    <property type="molecule type" value="Genomic_DNA"/>
</dbReference>
<keyword evidence="3 7" id="KW-0028">Amino-acid biosynthesis</keyword>
<keyword evidence="7" id="KW-0963">Cytoplasm</keyword>
<comment type="pathway">
    <text evidence="1 7">Amino-acid biosynthesis; L-arginine biosynthesis; N(2)-acetyl-L-ornithine from L-glutamate: step 3/4.</text>
</comment>
<keyword evidence="11" id="KW-1185">Reference proteome</keyword>
<dbReference type="Pfam" id="PF22698">
    <property type="entry name" value="Semialdhyde_dhC_1"/>
    <property type="match status" value="1"/>
</dbReference>
<evidence type="ECO:0000256" key="6">
    <source>
        <dbReference type="ARBA" id="ARBA00050557"/>
    </source>
</evidence>
<dbReference type="CDD" id="cd17895">
    <property type="entry name" value="AGPR_1_N"/>
    <property type="match status" value="1"/>
</dbReference>
<dbReference type="FunFam" id="3.30.360.10:FF:000014">
    <property type="entry name" value="N-acetyl-gamma-glutamyl-phosphate reductase"/>
    <property type="match status" value="1"/>
</dbReference>
<dbReference type="PROSITE" id="PS01224">
    <property type="entry name" value="ARGC"/>
    <property type="match status" value="1"/>
</dbReference>
<evidence type="ECO:0000313" key="11">
    <source>
        <dbReference type="Proteomes" id="UP000316714"/>
    </source>
</evidence>